<feature type="compositionally biased region" description="Polar residues" evidence="1">
    <location>
        <begin position="207"/>
        <end position="223"/>
    </location>
</feature>
<feature type="compositionally biased region" description="Basic and acidic residues" evidence="1">
    <location>
        <begin position="269"/>
        <end position="278"/>
    </location>
</feature>
<organism evidence="2 3">
    <name type="scientific">Glycine soja</name>
    <name type="common">Wild soybean</name>
    <dbReference type="NCBI Taxonomy" id="3848"/>
    <lineage>
        <taxon>Eukaryota</taxon>
        <taxon>Viridiplantae</taxon>
        <taxon>Streptophyta</taxon>
        <taxon>Embryophyta</taxon>
        <taxon>Tracheophyta</taxon>
        <taxon>Spermatophyta</taxon>
        <taxon>Magnoliopsida</taxon>
        <taxon>eudicotyledons</taxon>
        <taxon>Gunneridae</taxon>
        <taxon>Pentapetalae</taxon>
        <taxon>rosids</taxon>
        <taxon>fabids</taxon>
        <taxon>Fabales</taxon>
        <taxon>Fabaceae</taxon>
        <taxon>Papilionoideae</taxon>
        <taxon>50 kb inversion clade</taxon>
        <taxon>NPAAA clade</taxon>
        <taxon>indigoferoid/millettioid clade</taxon>
        <taxon>Phaseoleae</taxon>
        <taxon>Glycine</taxon>
        <taxon>Glycine subgen. Soja</taxon>
    </lineage>
</organism>
<evidence type="ECO:0000313" key="3">
    <source>
        <dbReference type="Proteomes" id="UP000289340"/>
    </source>
</evidence>
<reference evidence="2 3" key="1">
    <citation type="submission" date="2018-09" db="EMBL/GenBank/DDBJ databases">
        <title>A high-quality reference genome of wild soybean provides a powerful tool to mine soybean genomes.</title>
        <authorList>
            <person name="Xie M."/>
            <person name="Chung C.Y.L."/>
            <person name="Li M.-W."/>
            <person name="Wong F.-L."/>
            <person name="Chan T.-F."/>
            <person name="Lam H.-M."/>
        </authorList>
    </citation>
    <scope>NUCLEOTIDE SEQUENCE [LARGE SCALE GENOMIC DNA]</scope>
    <source>
        <strain evidence="3">cv. W05</strain>
        <tissue evidence="2">Hypocotyl of etiolated seedlings</tissue>
    </source>
</reference>
<dbReference type="PANTHER" id="PTHR37392">
    <property type="entry name" value="OS09G0556800 PROTEIN"/>
    <property type="match status" value="1"/>
</dbReference>
<feature type="compositionally biased region" description="Polar residues" evidence="1">
    <location>
        <begin position="230"/>
        <end position="240"/>
    </location>
</feature>
<feature type="region of interest" description="Disordered" evidence="1">
    <location>
        <begin position="266"/>
        <end position="292"/>
    </location>
</feature>
<accession>A0A445GW67</accession>
<dbReference type="AlphaFoldDB" id="A0A445GW67"/>
<dbReference type="EMBL" id="QZWG01000015">
    <property type="protein sequence ID" value="RZB65443.1"/>
    <property type="molecule type" value="Genomic_DNA"/>
</dbReference>
<gene>
    <name evidence="2" type="ORF">D0Y65_041484</name>
</gene>
<sequence length="363" mass="40951">MVYSKAPTAYYSTLHDSISSLCKTILPFGLKKHRCLVSAEQKLWQLQSDNLKWQRDSLYQMLNLVALHRDDILSEAEVSAFRTHLLETLLASPPPHQDHALIIKDKLMFLQELLNAKCISEGEYHSSRRPLLVRLAVQGGEIEGRDVIIAGSKDTKQDSEEEWSEIDLKDEQCLVNKENSNSKKTSKQARKQVVKGATSVFGFGSSYKPSKNSTERSIFNSPSLHKHSAQSKMSSPSIYAQSELRHSKENNPFWDGPEKMKRKPFRALFHRDKNKKEGNGGGDGLEAAEKSANKQWGFDGLRKWKKSDTDDDTVPLSLNERSDSVAYLPSYQLSSTIPYGELSMKNKLHSGLSPSDFSMDDKV</sequence>
<keyword evidence="3" id="KW-1185">Reference proteome</keyword>
<protein>
    <submittedName>
        <fullName evidence="2">Uncharacterized protein</fullName>
    </submittedName>
</protein>
<proteinExistence type="predicted"/>
<evidence type="ECO:0000256" key="1">
    <source>
        <dbReference type="SAM" id="MobiDB-lite"/>
    </source>
</evidence>
<dbReference type="PANTHER" id="PTHR37392:SF1">
    <property type="entry name" value="OS09G0556800 PROTEIN"/>
    <property type="match status" value="1"/>
</dbReference>
<dbReference type="Proteomes" id="UP000289340">
    <property type="component" value="Chromosome 15"/>
</dbReference>
<name>A0A445GW67_GLYSO</name>
<feature type="region of interest" description="Disordered" evidence="1">
    <location>
        <begin position="206"/>
        <end position="240"/>
    </location>
</feature>
<comment type="caution">
    <text evidence="2">The sequence shown here is derived from an EMBL/GenBank/DDBJ whole genome shotgun (WGS) entry which is preliminary data.</text>
</comment>
<evidence type="ECO:0000313" key="2">
    <source>
        <dbReference type="EMBL" id="RZB65443.1"/>
    </source>
</evidence>